<sequence>MSDAGAAPGVGIRLGASSAVVVGGAAAGAGNGAALEGAVADVPRGRQDSAARLRRQIKLLPAETLSNRPLAGRMTRDPPHKSHSDAGRRQRRKQTCHQNRQQKKNSRHPPLHRQPLLLLAL</sequence>
<accession>A0A2I0AH78</accession>
<feature type="compositionally biased region" description="Basic residues" evidence="1">
    <location>
        <begin position="89"/>
        <end position="111"/>
    </location>
</feature>
<proteinExistence type="predicted"/>
<name>A0A2I0AH78_9ASPA</name>
<dbReference type="EMBL" id="KZ451982">
    <property type="protein sequence ID" value="PKA54904.1"/>
    <property type="molecule type" value="Genomic_DNA"/>
</dbReference>
<gene>
    <name evidence="2" type="ORF">AXF42_Ash000739</name>
</gene>
<keyword evidence="3" id="KW-1185">Reference proteome</keyword>
<protein>
    <submittedName>
        <fullName evidence="2">Uncharacterized protein</fullName>
    </submittedName>
</protein>
<feature type="compositionally biased region" description="Basic and acidic residues" evidence="1">
    <location>
        <begin position="74"/>
        <end position="88"/>
    </location>
</feature>
<dbReference type="AlphaFoldDB" id="A0A2I0AH78"/>
<organism evidence="2 3">
    <name type="scientific">Apostasia shenzhenica</name>
    <dbReference type="NCBI Taxonomy" id="1088818"/>
    <lineage>
        <taxon>Eukaryota</taxon>
        <taxon>Viridiplantae</taxon>
        <taxon>Streptophyta</taxon>
        <taxon>Embryophyta</taxon>
        <taxon>Tracheophyta</taxon>
        <taxon>Spermatophyta</taxon>
        <taxon>Magnoliopsida</taxon>
        <taxon>Liliopsida</taxon>
        <taxon>Asparagales</taxon>
        <taxon>Orchidaceae</taxon>
        <taxon>Apostasioideae</taxon>
        <taxon>Apostasia</taxon>
    </lineage>
</organism>
<evidence type="ECO:0000256" key="1">
    <source>
        <dbReference type="SAM" id="MobiDB-lite"/>
    </source>
</evidence>
<dbReference type="Proteomes" id="UP000236161">
    <property type="component" value="Unassembled WGS sequence"/>
</dbReference>
<reference evidence="2 3" key="1">
    <citation type="journal article" date="2017" name="Nature">
        <title>The Apostasia genome and the evolution of orchids.</title>
        <authorList>
            <person name="Zhang G.Q."/>
            <person name="Liu K.W."/>
            <person name="Li Z."/>
            <person name="Lohaus R."/>
            <person name="Hsiao Y.Y."/>
            <person name="Niu S.C."/>
            <person name="Wang J.Y."/>
            <person name="Lin Y.C."/>
            <person name="Xu Q."/>
            <person name="Chen L.J."/>
            <person name="Yoshida K."/>
            <person name="Fujiwara S."/>
            <person name="Wang Z.W."/>
            <person name="Zhang Y.Q."/>
            <person name="Mitsuda N."/>
            <person name="Wang M."/>
            <person name="Liu G.H."/>
            <person name="Pecoraro L."/>
            <person name="Huang H.X."/>
            <person name="Xiao X.J."/>
            <person name="Lin M."/>
            <person name="Wu X.Y."/>
            <person name="Wu W.L."/>
            <person name="Chen Y.Y."/>
            <person name="Chang S.B."/>
            <person name="Sakamoto S."/>
            <person name="Ohme-Takagi M."/>
            <person name="Yagi M."/>
            <person name="Zeng S.J."/>
            <person name="Shen C.Y."/>
            <person name="Yeh C.M."/>
            <person name="Luo Y.B."/>
            <person name="Tsai W.C."/>
            <person name="Van de Peer Y."/>
            <person name="Liu Z.J."/>
        </authorList>
    </citation>
    <scope>NUCLEOTIDE SEQUENCE [LARGE SCALE GENOMIC DNA]</scope>
    <source>
        <strain evidence="3">cv. Shenzhen</strain>
        <tissue evidence="2">Stem</tissue>
    </source>
</reference>
<evidence type="ECO:0000313" key="3">
    <source>
        <dbReference type="Proteomes" id="UP000236161"/>
    </source>
</evidence>
<feature type="region of interest" description="Disordered" evidence="1">
    <location>
        <begin position="59"/>
        <end position="121"/>
    </location>
</feature>
<evidence type="ECO:0000313" key="2">
    <source>
        <dbReference type="EMBL" id="PKA54904.1"/>
    </source>
</evidence>